<dbReference type="PANTHER" id="PTHR47572">
    <property type="entry name" value="LIPOPROTEIN-RELATED"/>
    <property type="match status" value="1"/>
</dbReference>
<proteinExistence type="predicted"/>
<feature type="domain" description="SMP-30/Gluconolactonase/LRE-like region" evidence="2">
    <location>
        <begin position="27"/>
        <end position="243"/>
    </location>
</feature>
<comment type="caution">
    <text evidence="3">The sequence shown here is derived from an EMBL/GenBank/DDBJ whole genome shotgun (WGS) entry which is preliminary data.</text>
</comment>
<organism evidence="3 4">
    <name type="scientific">Catenovulum agarivorans DS-2</name>
    <dbReference type="NCBI Taxonomy" id="1328313"/>
    <lineage>
        <taxon>Bacteria</taxon>
        <taxon>Pseudomonadati</taxon>
        <taxon>Pseudomonadota</taxon>
        <taxon>Gammaproteobacteria</taxon>
        <taxon>Alteromonadales</taxon>
        <taxon>Alteromonadaceae</taxon>
        <taxon>Catenovulum</taxon>
    </lineage>
</organism>
<dbReference type="Proteomes" id="UP000019276">
    <property type="component" value="Unassembled WGS sequence"/>
</dbReference>
<keyword evidence="1" id="KW-0378">Hydrolase</keyword>
<evidence type="ECO:0000313" key="3">
    <source>
        <dbReference type="EMBL" id="EWH08821.1"/>
    </source>
</evidence>
<accession>W7QA02</accession>
<dbReference type="EMBL" id="ARZY01000036">
    <property type="protein sequence ID" value="EWH08821.1"/>
    <property type="molecule type" value="Genomic_DNA"/>
</dbReference>
<dbReference type="SUPFAM" id="SSF63829">
    <property type="entry name" value="Calcium-dependent phosphotriesterase"/>
    <property type="match status" value="1"/>
</dbReference>
<reference evidence="3 4" key="1">
    <citation type="journal article" date="2014" name="Genome Announc.">
        <title>Draft Genome Sequence of the Agar-Degrading Bacterium Catenovulum sp. Strain DS-2, Isolated from Intestines of Haliotis diversicolor.</title>
        <authorList>
            <person name="Shan D."/>
            <person name="Li X."/>
            <person name="Gu Z."/>
            <person name="Wei G."/>
            <person name="Gao Z."/>
            <person name="Shao Z."/>
        </authorList>
    </citation>
    <scope>NUCLEOTIDE SEQUENCE [LARGE SCALE GENOMIC DNA]</scope>
    <source>
        <strain evidence="3 4">DS-2</strain>
    </source>
</reference>
<dbReference type="STRING" id="1328313.DS2_15574"/>
<name>W7QA02_9ALTE</name>
<dbReference type="PANTHER" id="PTHR47572:SF4">
    <property type="entry name" value="LACTONASE DRP35"/>
    <property type="match status" value="1"/>
</dbReference>
<dbReference type="InterPro" id="IPR011042">
    <property type="entry name" value="6-blade_b-propeller_TolB-like"/>
</dbReference>
<dbReference type="Pfam" id="PF08450">
    <property type="entry name" value="SGL"/>
    <property type="match status" value="1"/>
</dbReference>
<dbReference type="OrthoDB" id="9775406at2"/>
<keyword evidence="4" id="KW-1185">Reference proteome</keyword>
<evidence type="ECO:0000313" key="4">
    <source>
        <dbReference type="Proteomes" id="UP000019276"/>
    </source>
</evidence>
<evidence type="ECO:0000259" key="2">
    <source>
        <dbReference type="Pfam" id="PF08450"/>
    </source>
</evidence>
<dbReference type="Gene3D" id="2.120.10.30">
    <property type="entry name" value="TolB, C-terminal domain"/>
    <property type="match status" value="1"/>
</dbReference>
<dbReference type="AlphaFoldDB" id="W7QA02"/>
<dbReference type="RefSeq" id="WP_035015775.1">
    <property type="nucleotide sequence ID" value="NZ_ARZY01000036.1"/>
</dbReference>
<dbReference type="InterPro" id="IPR051262">
    <property type="entry name" value="SMP-30/CGR1_Lactonase"/>
</dbReference>
<sequence>MSTINKFNSPIKKIGQQLTRPECVLTNAKGEIYVSDFRGGITQINPDGSQVFYGGEYPGFGLLQTNGFAMLKDGSFLIAHLGADKGGIFRLKRDNSIEAFLLEIDGEALPPSNFVYLDQQNRIWITVSTRTQPRAAAYKPTCNDGFIILIDQHGARIVADGLGYTNECWVNPEGTELYANATFSRELLKFDIAPNGDLCNQTVVCKFAEGTFPDGLTRDTQGNFWVTSIVSNRVIKVSENGEQELMLEISDDQHVNKAEAAFQNLTMGRPHLDNNPAELKNISSLAFAGAGLNKIILGCLLDKQIYQLGTEFTGVKPAHWYF</sequence>
<evidence type="ECO:0000256" key="1">
    <source>
        <dbReference type="ARBA" id="ARBA00022801"/>
    </source>
</evidence>
<gene>
    <name evidence="3" type="ORF">DS2_15574</name>
</gene>
<dbReference type="eggNOG" id="COG3386">
    <property type="taxonomic scope" value="Bacteria"/>
</dbReference>
<protein>
    <submittedName>
        <fullName evidence="3">Gluconolactonase</fullName>
    </submittedName>
</protein>
<dbReference type="InterPro" id="IPR013658">
    <property type="entry name" value="SGL"/>
</dbReference>
<dbReference type="GO" id="GO:0016787">
    <property type="term" value="F:hydrolase activity"/>
    <property type="evidence" value="ECO:0007669"/>
    <property type="project" value="UniProtKB-KW"/>
</dbReference>